<protein>
    <submittedName>
        <fullName evidence="3">Type II secretion system protein GspE</fullName>
    </submittedName>
</protein>
<dbReference type="Proteomes" id="UP000702544">
    <property type="component" value="Unassembled WGS sequence"/>
</dbReference>
<accession>A0AAE4Z8X2</accession>
<dbReference type="Pfam" id="PF00437">
    <property type="entry name" value="T2SSE"/>
    <property type="match status" value="1"/>
</dbReference>
<dbReference type="SUPFAM" id="SSF52540">
    <property type="entry name" value="P-loop containing nucleoside triphosphate hydrolases"/>
    <property type="match status" value="1"/>
</dbReference>
<feature type="domain" description="Bacterial type II secretion system protein E" evidence="2">
    <location>
        <begin position="1"/>
        <end position="62"/>
    </location>
</feature>
<evidence type="ECO:0000259" key="2">
    <source>
        <dbReference type="Pfam" id="PF00437"/>
    </source>
</evidence>
<dbReference type="InterPro" id="IPR027417">
    <property type="entry name" value="P-loop_NTPase"/>
</dbReference>
<proteinExistence type="inferred from homology"/>
<dbReference type="AlphaFoldDB" id="A0AAE4Z8X2"/>
<dbReference type="InterPro" id="IPR001482">
    <property type="entry name" value="T2SS/T4SS_dom"/>
</dbReference>
<gene>
    <name evidence="3" type="ORF">GWO12_06695</name>
</gene>
<dbReference type="Gene3D" id="3.40.50.300">
    <property type="entry name" value="P-loop containing nucleotide triphosphate hydrolases"/>
    <property type="match status" value="1"/>
</dbReference>
<feature type="non-terminal residue" evidence="3">
    <location>
        <position position="1"/>
    </location>
</feature>
<comment type="similarity">
    <text evidence="1">Belongs to the GSP E family.</text>
</comment>
<evidence type="ECO:0000256" key="1">
    <source>
        <dbReference type="ARBA" id="ARBA00006611"/>
    </source>
</evidence>
<evidence type="ECO:0000313" key="4">
    <source>
        <dbReference type="Proteomes" id="UP000702544"/>
    </source>
</evidence>
<dbReference type="EMBL" id="JAACAK010000048">
    <property type="protein sequence ID" value="NIR74787.1"/>
    <property type="molecule type" value="Genomic_DNA"/>
</dbReference>
<organism evidence="3 4">
    <name type="scientific">Candidatus Kutchimonas denitrificans</name>
    <dbReference type="NCBI Taxonomy" id="3056748"/>
    <lineage>
        <taxon>Bacteria</taxon>
        <taxon>Pseudomonadati</taxon>
        <taxon>Gemmatimonadota</taxon>
        <taxon>Gemmatimonadia</taxon>
        <taxon>Candidatus Palauibacterales</taxon>
        <taxon>Candidatus Palauibacteraceae</taxon>
        <taxon>Candidatus Kutchimonas</taxon>
    </lineage>
</organism>
<comment type="caution">
    <text evidence="3">The sequence shown here is derived from an EMBL/GenBank/DDBJ whole genome shotgun (WGS) entry which is preliminary data.</text>
</comment>
<name>A0AAE4Z8X2_9BACT</name>
<sequence length="67" mass="7326">GYRGRQGLYEVMAATQPIRKLIMQGAGADELKEQALADGMLTLRMDGMKKVEKGITTLEEVIKETAA</sequence>
<evidence type="ECO:0000313" key="3">
    <source>
        <dbReference type="EMBL" id="NIR74787.1"/>
    </source>
</evidence>
<reference evidence="3 4" key="1">
    <citation type="submission" date="2020-01" db="EMBL/GenBank/DDBJ databases">
        <title>Genomes assembled from Gulf of Kutch pelagic sediment metagenomes.</title>
        <authorList>
            <person name="Chandrashekar M."/>
            <person name="Mahajan M.S."/>
            <person name="Dave K.J."/>
            <person name="Vatsa P."/>
            <person name="Nathani N.M."/>
        </authorList>
    </citation>
    <scope>NUCLEOTIDE SEQUENCE [LARGE SCALE GENOMIC DNA]</scope>
    <source>
        <strain evidence="3">KS3-K002</strain>
    </source>
</reference>